<keyword evidence="5" id="KW-0418">Kinase</keyword>
<keyword evidence="4" id="KW-0808">Transferase</keyword>
<dbReference type="PANTHER" id="PTHR42878">
    <property type="entry name" value="TWO-COMPONENT HISTIDINE KINASE"/>
    <property type="match status" value="1"/>
</dbReference>
<dbReference type="InterPro" id="IPR003594">
    <property type="entry name" value="HATPase_dom"/>
</dbReference>
<dbReference type="PRINTS" id="PR00344">
    <property type="entry name" value="BCTRLSENSOR"/>
</dbReference>
<dbReference type="InterPro" id="IPR005467">
    <property type="entry name" value="His_kinase_dom"/>
</dbReference>
<dbReference type="SUPFAM" id="SSF55874">
    <property type="entry name" value="ATPase domain of HSP90 chaperone/DNA topoisomerase II/histidine kinase"/>
    <property type="match status" value="1"/>
</dbReference>
<dbReference type="GO" id="GO:0007234">
    <property type="term" value="P:osmosensory signaling via phosphorelay pathway"/>
    <property type="evidence" value="ECO:0007669"/>
    <property type="project" value="TreeGrafter"/>
</dbReference>
<protein>
    <recommendedName>
        <fullName evidence="2">histidine kinase</fullName>
        <ecNumber evidence="2">2.7.13.3</ecNumber>
    </recommendedName>
</protein>
<evidence type="ECO:0000256" key="2">
    <source>
        <dbReference type="ARBA" id="ARBA00012438"/>
    </source>
</evidence>
<dbReference type="PANTHER" id="PTHR42878:SF15">
    <property type="entry name" value="BACTERIOPHYTOCHROME"/>
    <property type="match status" value="1"/>
</dbReference>
<dbReference type="Gene3D" id="1.10.287.130">
    <property type="match status" value="1"/>
</dbReference>
<dbReference type="InterPro" id="IPR003661">
    <property type="entry name" value="HisK_dim/P_dom"/>
</dbReference>
<dbReference type="EMBL" id="AP027080">
    <property type="protein sequence ID" value="BDU73596.1"/>
    <property type="molecule type" value="Genomic_DNA"/>
</dbReference>
<evidence type="ECO:0000256" key="4">
    <source>
        <dbReference type="ARBA" id="ARBA00022679"/>
    </source>
</evidence>
<dbReference type="KEGG" id="msil:METEAL_27700"/>
<evidence type="ECO:0000256" key="1">
    <source>
        <dbReference type="ARBA" id="ARBA00000085"/>
    </source>
</evidence>
<dbReference type="GO" id="GO:0030295">
    <property type="term" value="F:protein kinase activator activity"/>
    <property type="evidence" value="ECO:0007669"/>
    <property type="project" value="TreeGrafter"/>
</dbReference>
<dbReference type="SMART" id="SM00388">
    <property type="entry name" value="HisKA"/>
    <property type="match status" value="1"/>
</dbReference>
<evidence type="ECO:0000256" key="3">
    <source>
        <dbReference type="ARBA" id="ARBA00022553"/>
    </source>
</evidence>
<feature type="transmembrane region" description="Helical" evidence="7">
    <location>
        <begin position="27"/>
        <end position="46"/>
    </location>
</feature>
<dbReference type="SUPFAM" id="SSF47384">
    <property type="entry name" value="Homodimeric domain of signal transducing histidine kinase"/>
    <property type="match status" value="1"/>
</dbReference>
<dbReference type="GO" id="GO:0000156">
    <property type="term" value="F:phosphorelay response regulator activity"/>
    <property type="evidence" value="ECO:0007669"/>
    <property type="project" value="TreeGrafter"/>
</dbReference>
<organism evidence="9 10">
    <name type="scientific">Mesoterricola silvestris</name>
    <dbReference type="NCBI Taxonomy" id="2927979"/>
    <lineage>
        <taxon>Bacteria</taxon>
        <taxon>Pseudomonadati</taxon>
        <taxon>Acidobacteriota</taxon>
        <taxon>Holophagae</taxon>
        <taxon>Holophagales</taxon>
        <taxon>Holophagaceae</taxon>
        <taxon>Mesoterricola</taxon>
    </lineage>
</organism>
<keyword evidence="10" id="KW-1185">Reference proteome</keyword>
<comment type="catalytic activity">
    <reaction evidence="1">
        <text>ATP + protein L-histidine = ADP + protein N-phospho-L-histidine.</text>
        <dbReference type="EC" id="2.7.13.3"/>
    </reaction>
</comment>
<dbReference type="SMART" id="SM00387">
    <property type="entry name" value="HATPase_c"/>
    <property type="match status" value="1"/>
</dbReference>
<dbReference type="Gene3D" id="3.30.565.10">
    <property type="entry name" value="Histidine kinase-like ATPase, C-terminal domain"/>
    <property type="match status" value="1"/>
</dbReference>
<reference evidence="10" key="1">
    <citation type="journal article" date="2023" name="Int. J. Syst. Evol. Microbiol.">
        <title>Mesoterricola silvestris gen. nov., sp. nov., Mesoterricola sediminis sp. nov., Geothrix oryzae sp. nov., Geothrix edaphica sp. nov., Geothrix rubra sp. nov., and Geothrix limicola sp. nov., six novel members of Acidobacteriota isolated from soils.</title>
        <authorList>
            <person name="Itoh H."/>
            <person name="Sugisawa Y."/>
            <person name="Mise K."/>
            <person name="Xu Z."/>
            <person name="Kuniyasu M."/>
            <person name="Ushijima N."/>
            <person name="Kawano K."/>
            <person name="Kobayashi E."/>
            <person name="Shiratori Y."/>
            <person name="Masuda Y."/>
            <person name="Senoo K."/>
        </authorList>
    </citation>
    <scope>NUCLEOTIDE SEQUENCE [LARGE SCALE GENOMIC DNA]</scope>
    <source>
        <strain evidence="10">W79</strain>
    </source>
</reference>
<keyword evidence="7" id="KW-0472">Membrane</keyword>
<feature type="region of interest" description="Disordered" evidence="6">
    <location>
        <begin position="1"/>
        <end position="20"/>
    </location>
</feature>
<keyword evidence="7" id="KW-1133">Transmembrane helix</keyword>
<evidence type="ECO:0000259" key="8">
    <source>
        <dbReference type="PROSITE" id="PS50109"/>
    </source>
</evidence>
<dbReference type="Pfam" id="PF02518">
    <property type="entry name" value="HATPase_c"/>
    <property type="match status" value="1"/>
</dbReference>
<evidence type="ECO:0000256" key="5">
    <source>
        <dbReference type="ARBA" id="ARBA00022777"/>
    </source>
</evidence>
<dbReference type="PROSITE" id="PS50109">
    <property type="entry name" value="HIS_KIN"/>
    <property type="match status" value="1"/>
</dbReference>
<proteinExistence type="predicted"/>
<feature type="domain" description="Histidine kinase" evidence="8">
    <location>
        <begin position="117"/>
        <end position="328"/>
    </location>
</feature>
<accession>A0AA48K9K7</accession>
<feature type="transmembrane region" description="Helical" evidence="7">
    <location>
        <begin position="52"/>
        <end position="73"/>
    </location>
</feature>
<evidence type="ECO:0000313" key="9">
    <source>
        <dbReference type="EMBL" id="BDU73596.1"/>
    </source>
</evidence>
<keyword evidence="3" id="KW-0597">Phosphoprotein</keyword>
<dbReference type="InterPro" id="IPR050351">
    <property type="entry name" value="BphY/WalK/GraS-like"/>
</dbReference>
<dbReference type="GO" id="GO:0000155">
    <property type="term" value="F:phosphorelay sensor kinase activity"/>
    <property type="evidence" value="ECO:0007669"/>
    <property type="project" value="InterPro"/>
</dbReference>
<dbReference type="EC" id="2.7.13.3" evidence="2"/>
<evidence type="ECO:0000256" key="7">
    <source>
        <dbReference type="SAM" id="Phobius"/>
    </source>
</evidence>
<dbReference type="InterPro" id="IPR036890">
    <property type="entry name" value="HATPase_C_sf"/>
</dbReference>
<name>A0AA48K9K7_9BACT</name>
<gene>
    <name evidence="9" type="ORF">METEAL_27700</name>
</gene>
<evidence type="ECO:0000313" key="10">
    <source>
        <dbReference type="Proteomes" id="UP001238179"/>
    </source>
</evidence>
<dbReference type="Pfam" id="PF00512">
    <property type="entry name" value="HisKA"/>
    <property type="match status" value="1"/>
</dbReference>
<sequence>MVVNPSVNPMEEPSAQRPPILRSRPRLDGLLVLLAGLGLATSAWALAKGRPVRGYLGLGLGAAAGLAFTGRLVGSRRDLETRQARLRALNRSLDEQIQGRTARLMQTIEDLESFNRMVTHDLKSPLTGLLLGMDNLQAHIGADRPDLLRHLDLLRAGADRMQQLLAGLQELALISGRLPVVERVDVSHHAHLVFLNLREKEPHRDVRWHIEPELTVLGDPNLIRIALENLLGNAWKYTLGRAPAEITVRRGDGAGTAIEIRDNGIGFEAAQAETLFRPFQRLHSDPRIPGHGIGLSIVKRVMGKHGGKVTAQGWPGQGALFRLDFTAD</sequence>
<dbReference type="Proteomes" id="UP001238179">
    <property type="component" value="Chromosome"/>
</dbReference>
<dbReference type="AlphaFoldDB" id="A0AA48K9K7"/>
<evidence type="ECO:0000256" key="6">
    <source>
        <dbReference type="SAM" id="MobiDB-lite"/>
    </source>
</evidence>
<dbReference type="InterPro" id="IPR004358">
    <property type="entry name" value="Sig_transdc_His_kin-like_C"/>
</dbReference>
<dbReference type="InterPro" id="IPR036097">
    <property type="entry name" value="HisK_dim/P_sf"/>
</dbReference>
<keyword evidence="7" id="KW-0812">Transmembrane</keyword>